<evidence type="ECO:0000313" key="12">
    <source>
        <dbReference type="EMBL" id="RCL37202.1"/>
    </source>
</evidence>
<feature type="binding site" evidence="8 10">
    <location>
        <begin position="51"/>
        <end position="52"/>
    </location>
    <ligand>
        <name>3-methyl-2-oxobutanoate</name>
        <dbReference type="ChEBI" id="CHEBI:11851"/>
    </ligand>
</feature>
<dbReference type="FunFam" id="3.20.20.60:FF:000003">
    <property type="entry name" value="3-methyl-2-oxobutanoate hydroxymethyltransferase"/>
    <property type="match status" value="1"/>
</dbReference>
<dbReference type="Gene3D" id="3.20.20.60">
    <property type="entry name" value="Phosphoenolpyruvate-binding domains"/>
    <property type="match status" value="1"/>
</dbReference>
<evidence type="ECO:0000256" key="8">
    <source>
        <dbReference type="HAMAP-Rule" id="MF_00156"/>
    </source>
</evidence>
<feature type="binding site" evidence="8 10">
    <location>
        <position position="90"/>
    </location>
    <ligand>
        <name>3-methyl-2-oxobutanoate</name>
        <dbReference type="ChEBI" id="CHEBI:11851"/>
    </ligand>
</feature>
<keyword evidence="6 8" id="KW-0479">Metal-binding</keyword>
<dbReference type="UniPathway" id="UPA00028">
    <property type="reaction ID" value="UER00003"/>
</dbReference>
<gene>
    <name evidence="8 12" type="primary">panB</name>
    <name evidence="12" type="ORF">DBW98_04305</name>
</gene>
<comment type="subcellular location">
    <subcellularLocation>
        <location evidence="8">Cytoplasm</location>
    </subcellularLocation>
</comment>
<dbReference type="AlphaFoldDB" id="A0A368BJZ8"/>
<feature type="active site" description="Proton acceptor" evidence="8 9">
    <location>
        <position position="187"/>
    </location>
</feature>
<evidence type="ECO:0000256" key="1">
    <source>
        <dbReference type="ARBA" id="ARBA00005033"/>
    </source>
</evidence>
<name>A0A368BJZ8_9GAMM</name>
<evidence type="ECO:0000256" key="4">
    <source>
        <dbReference type="ARBA" id="ARBA00022655"/>
    </source>
</evidence>
<dbReference type="CDD" id="cd06557">
    <property type="entry name" value="KPHMT-like"/>
    <property type="match status" value="1"/>
</dbReference>
<dbReference type="InterPro" id="IPR003700">
    <property type="entry name" value="Pantoate_hydroxy_MeTrfase"/>
</dbReference>
<dbReference type="EC" id="2.1.2.11" evidence="8"/>
<feature type="binding site" evidence="8 11">
    <location>
        <position position="90"/>
    </location>
    <ligand>
        <name>Mg(2+)</name>
        <dbReference type="ChEBI" id="CHEBI:18420"/>
    </ligand>
</feature>
<dbReference type="SUPFAM" id="SSF51621">
    <property type="entry name" value="Phosphoenolpyruvate/pyruvate domain"/>
    <property type="match status" value="1"/>
</dbReference>
<dbReference type="PANTHER" id="PTHR20881">
    <property type="entry name" value="3-METHYL-2-OXOBUTANOATE HYDROXYMETHYLTRANSFERASE"/>
    <property type="match status" value="1"/>
</dbReference>
<evidence type="ECO:0000256" key="3">
    <source>
        <dbReference type="ARBA" id="ARBA00011424"/>
    </source>
</evidence>
<dbReference type="Proteomes" id="UP000253032">
    <property type="component" value="Unassembled WGS sequence"/>
</dbReference>
<evidence type="ECO:0000256" key="11">
    <source>
        <dbReference type="PIRSR" id="PIRSR000388-3"/>
    </source>
</evidence>
<keyword evidence="8" id="KW-0963">Cytoplasm</keyword>
<dbReference type="GO" id="GO:0015940">
    <property type="term" value="P:pantothenate biosynthetic process"/>
    <property type="evidence" value="ECO:0007669"/>
    <property type="project" value="UniProtKB-UniRule"/>
</dbReference>
<protein>
    <recommendedName>
        <fullName evidence="8">3-methyl-2-oxobutanoate hydroxymethyltransferase</fullName>
        <ecNumber evidence="8">2.1.2.11</ecNumber>
    </recommendedName>
    <alternativeName>
        <fullName evidence="8">Ketopantoate hydroxymethyltransferase</fullName>
        <shortName evidence="8">KPHMT</shortName>
    </alternativeName>
</protein>
<dbReference type="Pfam" id="PF02548">
    <property type="entry name" value="Pantoate_transf"/>
    <property type="match status" value="1"/>
</dbReference>
<accession>A0A368BJZ8</accession>
<keyword evidence="5 8" id="KW-0808">Transferase</keyword>
<reference evidence="12 13" key="1">
    <citation type="journal article" date="2018" name="Microbiome">
        <title>Fine metagenomic profile of the Mediterranean stratified and mixed water columns revealed by assembly and recruitment.</title>
        <authorList>
            <person name="Haro-Moreno J.M."/>
            <person name="Lopez-Perez M."/>
            <person name="De La Torre J.R."/>
            <person name="Picazo A."/>
            <person name="Camacho A."/>
            <person name="Rodriguez-Valera F."/>
        </authorList>
    </citation>
    <scope>NUCLEOTIDE SEQUENCE [LARGE SCALE GENOMIC DNA]</scope>
    <source>
        <strain evidence="12">MED-G84</strain>
    </source>
</reference>
<evidence type="ECO:0000313" key="13">
    <source>
        <dbReference type="Proteomes" id="UP000253032"/>
    </source>
</evidence>
<evidence type="ECO:0000256" key="2">
    <source>
        <dbReference type="ARBA" id="ARBA00008676"/>
    </source>
</evidence>
<dbReference type="EMBL" id="QOPC01000029">
    <property type="protein sequence ID" value="RCL37202.1"/>
    <property type="molecule type" value="Genomic_DNA"/>
</dbReference>
<sequence>MSSQNSKALITINSLHKLKSKGEKFACLTAYEATLGKIISQSGVEVILVGDSLGMVIQGHESTLPVTMQDLIYHLQNVSRGNINSHLMADMPFMSYATKETALSNATLLMQNGAHSVKLEGGRWICDLTSTLSQRGIPVCAHMGLTPQSINRIGGYFVQGRDTDKQDEMIAEAKDLESAGASILLLECVPDDLARKITQSLSIPVIGIGAGPSTDGQVMVIHDLLGISCLEQPPKFIKNFLAENDSVQSAISAYVRAIKEQKFPAKEHTFF</sequence>
<dbReference type="NCBIfam" id="TIGR00222">
    <property type="entry name" value="panB"/>
    <property type="match status" value="1"/>
</dbReference>
<evidence type="ECO:0000256" key="9">
    <source>
        <dbReference type="PIRSR" id="PIRSR000388-1"/>
    </source>
</evidence>
<keyword evidence="12" id="KW-0489">Methyltransferase</keyword>
<evidence type="ECO:0000256" key="7">
    <source>
        <dbReference type="ARBA" id="ARBA00056497"/>
    </source>
</evidence>
<dbReference type="InterPro" id="IPR040442">
    <property type="entry name" value="Pyrv_kinase-like_dom_sf"/>
</dbReference>
<comment type="function">
    <text evidence="7 8">Catalyzes the reversible reaction in which hydroxymethyl group from 5,10-methylenetetrahydrofolate is transferred onto alpha-ketoisovalerate to form ketopantoate.</text>
</comment>
<dbReference type="InterPro" id="IPR015813">
    <property type="entry name" value="Pyrv/PenolPyrv_kinase-like_dom"/>
</dbReference>
<dbReference type="PIRSF" id="PIRSF000388">
    <property type="entry name" value="Pantoate_hydroxy_MeTrfase"/>
    <property type="match status" value="1"/>
</dbReference>
<comment type="pathway">
    <text evidence="1 8">Cofactor biosynthesis; (R)-pantothenate biosynthesis; (R)-pantoate from 3-methyl-2-oxobutanoate: step 1/2.</text>
</comment>
<dbReference type="GO" id="GO:0005737">
    <property type="term" value="C:cytoplasm"/>
    <property type="evidence" value="ECO:0007669"/>
    <property type="project" value="UniProtKB-SubCell"/>
</dbReference>
<feature type="binding site" evidence="8 10">
    <location>
        <position position="118"/>
    </location>
    <ligand>
        <name>3-methyl-2-oxobutanoate</name>
        <dbReference type="ChEBI" id="CHEBI:11851"/>
    </ligand>
</feature>
<proteinExistence type="inferred from homology"/>
<keyword evidence="4 8" id="KW-0566">Pantothenate biosynthesis</keyword>
<comment type="similarity">
    <text evidence="2 8">Belongs to the PanB family.</text>
</comment>
<dbReference type="GO" id="GO:0000287">
    <property type="term" value="F:magnesium ion binding"/>
    <property type="evidence" value="ECO:0007669"/>
    <property type="project" value="TreeGrafter"/>
</dbReference>
<comment type="subunit">
    <text evidence="3 8">Homodecamer; pentamer of dimers.</text>
</comment>
<comment type="cofactor">
    <cofactor evidence="8 11">
        <name>Mg(2+)</name>
        <dbReference type="ChEBI" id="CHEBI:18420"/>
    </cofactor>
    <text evidence="8 11">Binds 1 Mg(2+) ion per subunit.</text>
</comment>
<feature type="binding site" evidence="8 11">
    <location>
        <position position="51"/>
    </location>
    <ligand>
        <name>Mg(2+)</name>
        <dbReference type="ChEBI" id="CHEBI:18420"/>
    </ligand>
</feature>
<comment type="catalytic activity">
    <reaction evidence="8">
        <text>(6R)-5,10-methylene-5,6,7,8-tetrahydrofolate + 3-methyl-2-oxobutanoate + H2O = 2-dehydropantoate + (6S)-5,6,7,8-tetrahydrofolate</text>
        <dbReference type="Rhea" id="RHEA:11824"/>
        <dbReference type="ChEBI" id="CHEBI:11561"/>
        <dbReference type="ChEBI" id="CHEBI:11851"/>
        <dbReference type="ChEBI" id="CHEBI:15377"/>
        <dbReference type="ChEBI" id="CHEBI:15636"/>
        <dbReference type="ChEBI" id="CHEBI:57453"/>
        <dbReference type="EC" id="2.1.2.11"/>
    </reaction>
</comment>
<dbReference type="NCBIfam" id="NF001452">
    <property type="entry name" value="PRK00311.1"/>
    <property type="match status" value="1"/>
</dbReference>
<feature type="binding site" evidence="8 11">
    <location>
        <position position="120"/>
    </location>
    <ligand>
        <name>Mg(2+)</name>
        <dbReference type="ChEBI" id="CHEBI:18420"/>
    </ligand>
</feature>
<dbReference type="GO" id="GO:0003864">
    <property type="term" value="F:3-methyl-2-oxobutanoate hydroxymethyltransferase activity"/>
    <property type="evidence" value="ECO:0007669"/>
    <property type="project" value="UniProtKB-UniRule"/>
</dbReference>
<dbReference type="PANTHER" id="PTHR20881:SF0">
    <property type="entry name" value="3-METHYL-2-OXOBUTANOATE HYDROXYMETHYLTRANSFERASE"/>
    <property type="match status" value="1"/>
</dbReference>
<keyword evidence="8 11" id="KW-0460">Magnesium</keyword>
<evidence type="ECO:0000256" key="6">
    <source>
        <dbReference type="ARBA" id="ARBA00022723"/>
    </source>
</evidence>
<organism evidence="12 13">
    <name type="scientific">SAR86 cluster bacterium</name>
    <dbReference type="NCBI Taxonomy" id="2030880"/>
    <lineage>
        <taxon>Bacteria</taxon>
        <taxon>Pseudomonadati</taxon>
        <taxon>Pseudomonadota</taxon>
        <taxon>Gammaproteobacteria</taxon>
        <taxon>SAR86 cluster</taxon>
    </lineage>
</organism>
<comment type="caution">
    <text evidence="12">The sequence shown here is derived from an EMBL/GenBank/DDBJ whole genome shotgun (WGS) entry which is preliminary data.</text>
</comment>
<dbReference type="GO" id="GO:0008168">
    <property type="term" value="F:methyltransferase activity"/>
    <property type="evidence" value="ECO:0007669"/>
    <property type="project" value="UniProtKB-KW"/>
</dbReference>
<dbReference type="GO" id="GO:0032259">
    <property type="term" value="P:methylation"/>
    <property type="evidence" value="ECO:0007669"/>
    <property type="project" value="UniProtKB-KW"/>
</dbReference>
<evidence type="ECO:0000256" key="10">
    <source>
        <dbReference type="PIRSR" id="PIRSR000388-2"/>
    </source>
</evidence>
<dbReference type="HAMAP" id="MF_00156">
    <property type="entry name" value="PanB"/>
    <property type="match status" value="1"/>
</dbReference>
<evidence type="ECO:0000256" key="5">
    <source>
        <dbReference type="ARBA" id="ARBA00022679"/>
    </source>
</evidence>